<name>A0AAD1W1M9_PELCU</name>
<evidence type="ECO:0000313" key="2">
    <source>
        <dbReference type="EMBL" id="CAH2277651.1"/>
    </source>
</evidence>
<sequence length="58" mass="6590">LHKTQIASERDSTTLGRTGRQSMTLSPSDILQDTLQDAEPHSPDAHHRQHRHNGTHRE</sequence>
<feature type="compositionally biased region" description="Polar residues" evidence="1">
    <location>
        <begin position="13"/>
        <end position="35"/>
    </location>
</feature>
<dbReference type="AlphaFoldDB" id="A0AAD1W1M9"/>
<dbReference type="EMBL" id="OW240914">
    <property type="protein sequence ID" value="CAH2277651.1"/>
    <property type="molecule type" value="Genomic_DNA"/>
</dbReference>
<proteinExistence type="predicted"/>
<protein>
    <submittedName>
        <fullName evidence="2">Uncharacterized protein</fullName>
    </submittedName>
</protein>
<accession>A0AAD1W1M9</accession>
<keyword evidence="3" id="KW-1185">Reference proteome</keyword>
<feature type="compositionally biased region" description="Basic residues" evidence="1">
    <location>
        <begin position="47"/>
        <end position="58"/>
    </location>
</feature>
<evidence type="ECO:0000256" key="1">
    <source>
        <dbReference type="SAM" id="MobiDB-lite"/>
    </source>
</evidence>
<dbReference type="Proteomes" id="UP001295444">
    <property type="component" value="Chromosome 03"/>
</dbReference>
<gene>
    <name evidence="2" type="ORF">PECUL_23A059736</name>
</gene>
<feature type="non-terminal residue" evidence="2">
    <location>
        <position position="1"/>
    </location>
</feature>
<evidence type="ECO:0000313" key="3">
    <source>
        <dbReference type="Proteomes" id="UP001295444"/>
    </source>
</evidence>
<organism evidence="2 3">
    <name type="scientific">Pelobates cultripes</name>
    <name type="common">Western spadefoot toad</name>
    <dbReference type="NCBI Taxonomy" id="61616"/>
    <lineage>
        <taxon>Eukaryota</taxon>
        <taxon>Metazoa</taxon>
        <taxon>Chordata</taxon>
        <taxon>Craniata</taxon>
        <taxon>Vertebrata</taxon>
        <taxon>Euteleostomi</taxon>
        <taxon>Amphibia</taxon>
        <taxon>Batrachia</taxon>
        <taxon>Anura</taxon>
        <taxon>Pelobatoidea</taxon>
        <taxon>Pelobatidae</taxon>
        <taxon>Pelobates</taxon>
    </lineage>
</organism>
<reference evidence="2" key="1">
    <citation type="submission" date="2022-03" db="EMBL/GenBank/DDBJ databases">
        <authorList>
            <person name="Alioto T."/>
            <person name="Alioto T."/>
            <person name="Gomez Garrido J."/>
        </authorList>
    </citation>
    <scope>NUCLEOTIDE SEQUENCE</scope>
</reference>
<feature type="region of interest" description="Disordered" evidence="1">
    <location>
        <begin position="1"/>
        <end position="58"/>
    </location>
</feature>